<comment type="subcellular location">
    <subcellularLocation>
        <location evidence="1">Cytoplasm</location>
    </subcellularLocation>
</comment>
<dbReference type="GO" id="GO:0016301">
    <property type="term" value="F:kinase activity"/>
    <property type="evidence" value="ECO:0007669"/>
    <property type="project" value="UniProtKB-KW"/>
</dbReference>
<comment type="function">
    <text evidence="9">The phosphoenolpyruvate-dependent sugar phosphotransferase system (sugar PTS), a major carbohydrate active transport system, catalyzes the phosphorylation of incoming sugar substrates concomitantly with their translocation across the cell membrane. The enzyme II UlaABC PTS system is involved in ascorbate transport.</text>
</comment>
<evidence type="ECO:0000256" key="8">
    <source>
        <dbReference type="ARBA" id="ARBA00023159"/>
    </source>
</evidence>
<dbReference type="InterPro" id="IPR002178">
    <property type="entry name" value="PTS_EIIA_type-2_dom"/>
</dbReference>
<dbReference type="InterPro" id="IPR036634">
    <property type="entry name" value="PRD_sf"/>
</dbReference>
<dbReference type="PANTHER" id="PTHR36203">
    <property type="entry name" value="ASCORBATE-SPECIFIC PTS SYSTEM EIIA COMPONENT"/>
    <property type="match status" value="1"/>
</dbReference>
<comment type="caution">
    <text evidence="15">The sequence shown here is derived from an EMBL/GenBank/DDBJ whole genome shotgun (WGS) entry which is preliminary data.</text>
</comment>
<dbReference type="RefSeq" id="WP_058949495.1">
    <property type="nucleotide sequence ID" value="NZ_BBXV01000011.1"/>
</dbReference>
<evidence type="ECO:0000256" key="2">
    <source>
        <dbReference type="ARBA" id="ARBA00022448"/>
    </source>
</evidence>
<dbReference type="GO" id="GO:0006355">
    <property type="term" value="P:regulation of DNA-templated transcription"/>
    <property type="evidence" value="ECO:0007669"/>
    <property type="project" value="InterPro"/>
</dbReference>
<feature type="domain" description="PTS EIIB type-2" evidence="13">
    <location>
        <begin position="399"/>
        <end position="486"/>
    </location>
</feature>
<evidence type="ECO:0000313" key="16">
    <source>
        <dbReference type="Proteomes" id="UP000052946"/>
    </source>
</evidence>
<dbReference type="InterPro" id="IPR036388">
    <property type="entry name" value="WH-like_DNA-bd_sf"/>
</dbReference>
<dbReference type="CDD" id="cd05568">
    <property type="entry name" value="PTS_IIB_bgl_like"/>
    <property type="match status" value="1"/>
</dbReference>
<name>A0A0U9H9S4_9BACI</name>
<dbReference type="Pfam" id="PF00359">
    <property type="entry name" value="PTS_EIIA_2"/>
    <property type="match status" value="1"/>
</dbReference>
<keyword evidence="7" id="KW-0418">Kinase</keyword>
<feature type="domain" description="PTS EIIA type-2" evidence="12">
    <location>
        <begin position="541"/>
        <end position="681"/>
    </location>
</feature>
<keyword evidence="8" id="KW-0010">Activator</keyword>
<dbReference type="SUPFAM" id="SSF63520">
    <property type="entry name" value="PTS-regulatory domain, PRD"/>
    <property type="match status" value="2"/>
</dbReference>
<dbReference type="GO" id="GO:0005737">
    <property type="term" value="C:cytoplasm"/>
    <property type="evidence" value="ECO:0007669"/>
    <property type="project" value="UniProtKB-SubCell"/>
</dbReference>
<evidence type="ECO:0000256" key="1">
    <source>
        <dbReference type="ARBA" id="ARBA00004496"/>
    </source>
</evidence>
<evidence type="ECO:0000256" key="5">
    <source>
        <dbReference type="ARBA" id="ARBA00022679"/>
    </source>
</evidence>
<keyword evidence="4" id="KW-0597">Phosphoprotein</keyword>
<keyword evidence="5" id="KW-0808">Transferase</keyword>
<dbReference type="PROSITE" id="PS51099">
    <property type="entry name" value="PTS_EIIB_TYPE_2"/>
    <property type="match status" value="1"/>
</dbReference>
<dbReference type="Pfam" id="PF05043">
    <property type="entry name" value="Mga"/>
    <property type="match status" value="1"/>
</dbReference>
<feature type="domain" description="PRD" evidence="14">
    <location>
        <begin position="183"/>
        <end position="283"/>
    </location>
</feature>
<keyword evidence="3" id="KW-0963">Cytoplasm</keyword>
<dbReference type="InterPro" id="IPR051351">
    <property type="entry name" value="Ascorbate-PTS_EIIA_comp"/>
</dbReference>
<dbReference type="Gene3D" id="1.10.10.10">
    <property type="entry name" value="Winged helix-like DNA-binding domain superfamily/Winged helix DNA-binding domain"/>
    <property type="match status" value="1"/>
</dbReference>
<dbReference type="OrthoDB" id="369398at2"/>
<dbReference type="GO" id="GO:0009401">
    <property type="term" value="P:phosphoenolpyruvate-dependent sugar phosphotransferase system"/>
    <property type="evidence" value="ECO:0007669"/>
    <property type="project" value="UniProtKB-KW"/>
</dbReference>
<dbReference type="Gene3D" id="1.10.1790.10">
    <property type="entry name" value="PRD domain"/>
    <property type="match status" value="1"/>
</dbReference>
<evidence type="ECO:0000259" key="13">
    <source>
        <dbReference type="PROSITE" id="PS51099"/>
    </source>
</evidence>
<dbReference type="PROSITE" id="PS51094">
    <property type="entry name" value="PTS_EIIA_TYPE_2"/>
    <property type="match status" value="1"/>
</dbReference>
<dbReference type="PANTHER" id="PTHR36203:SF1">
    <property type="entry name" value="ASCORBATE-SPECIFIC PTS SYSTEM EIIA COMPONENT"/>
    <property type="match status" value="1"/>
</dbReference>
<evidence type="ECO:0000256" key="4">
    <source>
        <dbReference type="ARBA" id="ARBA00022553"/>
    </source>
</evidence>
<evidence type="ECO:0000256" key="9">
    <source>
        <dbReference type="ARBA" id="ARBA00037387"/>
    </source>
</evidence>
<evidence type="ECO:0000256" key="7">
    <source>
        <dbReference type="ARBA" id="ARBA00022777"/>
    </source>
</evidence>
<evidence type="ECO:0000256" key="3">
    <source>
        <dbReference type="ARBA" id="ARBA00022490"/>
    </source>
</evidence>
<dbReference type="InterPro" id="IPR016152">
    <property type="entry name" value="PTrfase/Anion_transptr"/>
</dbReference>
<sequence>MKLDNRSNKLLEELISNPSVTSKDVEQKYGLTRRQLGYSITKINEWLTDEKLPEIQRTRKGFFIIDQSVFTTFSKGETSKQEDTSILSEEHRMHMILMMLLSKEDLSLVHFTSELKVSKNTILSDLKQAQQFISNYGLTVRYTRRDGYVLDGEEFQIRKLLLHVLEKILRLKNGAELLSRLVDIKAAEVKEITQRIESVEKKLNLKFTDDRMATMPYSLILVTRRIKKGNLIRAFYIKYEELSDTKQYHATEEILYDVADIPMEERLFITLYLLTTNVYWSEFLTEEAIPNLMEALDDMLRLFERRAVISIRDREQLLNKLLLHVKPAYYRIKYQLAELSDMQHTVSQEFMELHHLVKKSTEPLAELIGMPIPESETTYLTMLIGGWLSKQGDSIQEKTKAIVVCPKGISVSRLMYSQLKELFPEFIFLDTLSVREFQQYPFAYDLVFSPIALETDKKLFITSSFMETEEKARLRKQVMLEVHGYIASDLDVEEILAIVQNHAEITNEVQLSKDLYRYLHRDEADAIRKQRDKEPAMTLADFITPETITLRDSASSWEAALKVGAAPLIRKGAIDSAYVEAMVGEEEKDPYIVIGPNLAIPHATPEDGVNDVSMSLLRLKKGVAFTEDYSIQLIFIIAAVDKKKHLKALMQLMRLAGNEADQKALIEATDKETVVHIIQKYATN</sequence>
<dbReference type="Proteomes" id="UP000052946">
    <property type="component" value="Unassembled WGS sequence"/>
</dbReference>
<proteinExistence type="predicted"/>
<gene>
    <name evidence="15" type="ORF">OPHB3_0828</name>
</gene>
<dbReference type="InterPro" id="IPR011608">
    <property type="entry name" value="PRD"/>
</dbReference>
<dbReference type="Pfam" id="PF00874">
    <property type="entry name" value="PRD"/>
    <property type="match status" value="2"/>
</dbReference>
<evidence type="ECO:0000256" key="11">
    <source>
        <dbReference type="ARBA" id="ARBA00042072"/>
    </source>
</evidence>
<keyword evidence="6" id="KW-0598">Phosphotransferase system</keyword>
<accession>A0A0U9H9S4</accession>
<dbReference type="CDD" id="cd00211">
    <property type="entry name" value="PTS_IIA_fru"/>
    <property type="match status" value="1"/>
</dbReference>
<reference evidence="15 16" key="2">
    <citation type="journal article" date="2016" name="Genome Announc.">
        <title>Draft Genome Sequence of Oceanobacillus picturae Heshi-B3, Isolated from Fermented Rice Bran in a Traditional Japanese Seafood Dish.</title>
        <authorList>
            <person name="Akuzawa S."/>
            <person name="Nagaoka J."/>
            <person name="Kanekatsu M."/>
            <person name="Kanesaki Y."/>
            <person name="Suzuki T."/>
        </authorList>
    </citation>
    <scope>NUCLEOTIDE SEQUENCE [LARGE SCALE GENOMIC DNA]</scope>
    <source>
        <strain evidence="15 16">Heshi-B3</strain>
    </source>
</reference>
<evidence type="ECO:0000259" key="12">
    <source>
        <dbReference type="PROSITE" id="PS51094"/>
    </source>
</evidence>
<dbReference type="EMBL" id="BBXV01000011">
    <property type="protein sequence ID" value="GAQ16904.1"/>
    <property type="molecule type" value="Genomic_DNA"/>
</dbReference>
<protein>
    <recommendedName>
        <fullName evidence="10">Ascorbate-specific PTS system EIIA component</fullName>
    </recommendedName>
    <alternativeName>
        <fullName evidence="11">Ascorbate-specific phosphotransferase enzyme IIA component</fullName>
    </alternativeName>
</protein>
<dbReference type="GO" id="GO:0008982">
    <property type="term" value="F:protein-N(PI)-phosphohistidine-sugar phosphotransferase activity"/>
    <property type="evidence" value="ECO:0007669"/>
    <property type="project" value="InterPro"/>
</dbReference>
<evidence type="ECO:0000256" key="10">
    <source>
        <dbReference type="ARBA" id="ARBA00041175"/>
    </source>
</evidence>
<feature type="domain" description="PRD" evidence="14">
    <location>
        <begin position="287"/>
        <end position="394"/>
    </location>
</feature>
<keyword evidence="2" id="KW-0813">Transport</keyword>
<evidence type="ECO:0000259" key="14">
    <source>
        <dbReference type="PROSITE" id="PS51372"/>
    </source>
</evidence>
<reference evidence="16" key="1">
    <citation type="submission" date="2015-07" db="EMBL/GenBank/DDBJ databases">
        <title>Draft Genome Sequence of Oceanobacillus picturae Heshi-B3 that Was Isolated from Fermented Rice Bran with Aging Salted Mackerel, Which Was Named Heshiko as Traditional Fermented Seafood in Japan.</title>
        <authorList>
            <person name="Akuzawa S."/>
            <person name="Nakagawa J."/>
            <person name="Kanekatsu T."/>
            <person name="Kanesaki Y."/>
            <person name="Suzuki T."/>
        </authorList>
    </citation>
    <scope>NUCLEOTIDE SEQUENCE [LARGE SCALE GENOMIC DNA]</scope>
    <source>
        <strain evidence="16">Heshi-B3</strain>
    </source>
</reference>
<organism evidence="15 16">
    <name type="scientific">Oceanobacillus picturae</name>
    <dbReference type="NCBI Taxonomy" id="171693"/>
    <lineage>
        <taxon>Bacteria</taxon>
        <taxon>Bacillati</taxon>
        <taxon>Bacillota</taxon>
        <taxon>Bacilli</taxon>
        <taxon>Bacillales</taxon>
        <taxon>Bacillaceae</taxon>
        <taxon>Oceanobacillus</taxon>
    </lineage>
</organism>
<evidence type="ECO:0000256" key="6">
    <source>
        <dbReference type="ARBA" id="ARBA00022683"/>
    </source>
</evidence>
<dbReference type="InterPro" id="IPR007737">
    <property type="entry name" value="Mga_HTH"/>
</dbReference>
<evidence type="ECO:0000313" key="15">
    <source>
        <dbReference type="EMBL" id="GAQ16904.1"/>
    </source>
</evidence>
<dbReference type="SUPFAM" id="SSF55804">
    <property type="entry name" value="Phoshotransferase/anion transport protein"/>
    <property type="match status" value="1"/>
</dbReference>
<dbReference type="Gene3D" id="3.40.930.10">
    <property type="entry name" value="Mannitol-specific EII, Chain A"/>
    <property type="match status" value="1"/>
</dbReference>
<dbReference type="AlphaFoldDB" id="A0A0U9H9S4"/>
<dbReference type="PROSITE" id="PS51372">
    <property type="entry name" value="PRD_2"/>
    <property type="match status" value="2"/>
</dbReference>
<dbReference type="PROSITE" id="PS00372">
    <property type="entry name" value="PTS_EIIA_TYPE_2_HIS"/>
    <property type="match status" value="1"/>
</dbReference>
<dbReference type="InterPro" id="IPR013011">
    <property type="entry name" value="PTS_EIIB_2"/>
</dbReference>